<dbReference type="GeneID" id="75162771"/>
<proteinExistence type="predicted"/>
<comment type="caution">
    <text evidence="2">The sequence shown here is derived from an EMBL/GenBank/DDBJ whole genome shotgun (WGS) entry which is preliminary data.</text>
</comment>
<evidence type="ECO:0000313" key="3">
    <source>
        <dbReference type="Proteomes" id="UP000003561"/>
    </source>
</evidence>
<feature type="compositionally biased region" description="Polar residues" evidence="1">
    <location>
        <begin position="52"/>
        <end position="91"/>
    </location>
</feature>
<name>C0FPP6_9FIRM</name>
<dbReference type="RefSeq" id="WP_007883282.1">
    <property type="nucleotide sequence ID" value="NZ_ACFY01000031.1"/>
</dbReference>
<dbReference type="Proteomes" id="UP000003561">
    <property type="component" value="Unassembled WGS sequence"/>
</dbReference>
<feature type="compositionally biased region" description="Polar residues" evidence="1">
    <location>
        <begin position="105"/>
        <end position="124"/>
    </location>
</feature>
<sequence>MFELIFIIIVIAVIVSKVKAQNQGANRNNTTYINGKPVKNNRQQVYGAGQMNRQPQNYSAGQSSRQAQPYRGAQSNRQAQPYRGAQSNRQAQPYRPQPSGRPVQNPWSQTNRGTAQSRPQKNQDILSRAKQNVQENDEDLLKEADRMQHEAARGAADTPVLTPSGKVAMQRVQPVGQQIGAGFDEDCDIMQKLNDLMIMGYSGNLEFDRDFIAEGVDMLNSYQEFGNNL</sequence>
<reference evidence="2 3" key="2">
    <citation type="submission" date="2009-03" db="EMBL/GenBank/DDBJ databases">
        <title>Draft genome sequence of Roseburia inulinivorans (DSM 16841).</title>
        <authorList>
            <person name="Sudarsanam P."/>
            <person name="Ley R."/>
            <person name="Guruge J."/>
            <person name="Turnbaugh P.J."/>
            <person name="Mahowald M."/>
            <person name="Liep D."/>
            <person name="Gordon J."/>
        </authorList>
    </citation>
    <scope>NUCLEOTIDE SEQUENCE [LARGE SCALE GENOMIC DNA]</scope>
    <source>
        <strain evidence="2 3">DSM 16841</strain>
    </source>
</reference>
<protein>
    <submittedName>
        <fullName evidence="2">Uncharacterized protein</fullName>
    </submittedName>
</protein>
<gene>
    <name evidence="2" type="ORF">ROSEINA2194_00698</name>
</gene>
<evidence type="ECO:0000256" key="1">
    <source>
        <dbReference type="SAM" id="MobiDB-lite"/>
    </source>
</evidence>
<organism evidence="2 3">
    <name type="scientific">Roseburia inulinivorans DSM 16841</name>
    <dbReference type="NCBI Taxonomy" id="622312"/>
    <lineage>
        <taxon>Bacteria</taxon>
        <taxon>Bacillati</taxon>
        <taxon>Bacillota</taxon>
        <taxon>Clostridia</taxon>
        <taxon>Lachnospirales</taxon>
        <taxon>Lachnospiraceae</taxon>
        <taxon>Roseburia</taxon>
    </lineage>
</organism>
<evidence type="ECO:0000313" key="2">
    <source>
        <dbReference type="EMBL" id="EEG95501.1"/>
    </source>
</evidence>
<feature type="region of interest" description="Disordered" evidence="1">
    <location>
        <begin position="52"/>
        <end position="124"/>
    </location>
</feature>
<dbReference type="AlphaFoldDB" id="C0FPP6"/>
<dbReference type="EMBL" id="ACFY01000031">
    <property type="protein sequence ID" value="EEG95501.1"/>
    <property type="molecule type" value="Genomic_DNA"/>
</dbReference>
<accession>C0FPP6</accession>
<reference evidence="2 3" key="1">
    <citation type="submission" date="2009-02" db="EMBL/GenBank/DDBJ databases">
        <authorList>
            <person name="Fulton L."/>
            <person name="Clifton S."/>
            <person name="Fulton B."/>
            <person name="Xu J."/>
            <person name="Minx P."/>
            <person name="Pepin K.H."/>
            <person name="Johnson M."/>
            <person name="Bhonagiri V."/>
            <person name="Nash W.E."/>
            <person name="Mardis E.R."/>
            <person name="Wilson R.K."/>
        </authorList>
    </citation>
    <scope>NUCLEOTIDE SEQUENCE [LARGE SCALE GENOMIC DNA]</scope>
    <source>
        <strain evidence="2 3">DSM 16841</strain>
    </source>
</reference>